<comment type="caution">
    <text evidence="1">The sequence shown here is derived from an EMBL/GenBank/DDBJ whole genome shotgun (WGS) entry which is preliminary data.</text>
</comment>
<accession>A0A9N9I1U9</accession>
<dbReference type="AlphaFoldDB" id="A0A9N9I1U9"/>
<gene>
    <name evidence="1" type="ORF">ALEPTO_LOCUS12101</name>
</gene>
<reference evidence="1" key="1">
    <citation type="submission" date="2021-06" db="EMBL/GenBank/DDBJ databases">
        <authorList>
            <person name="Kallberg Y."/>
            <person name="Tangrot J."/>
            <person name="Rosling A."/>
        </authorList>
    </citation>
    <scope>NUCLEOTIDE SEQUENCE</scope>
    <source>
        <strain evidence="1">FL130A</strain>
    </source>
</reference>
<name>A0A9N9I1U9_9GLOM</name>
<organism evidence="1 2">
    <name type="scientific">Ambispora leptoticha</name>
    <dbReference type="NCBI Taxonomy" id="144679"/>
    <lineage>
        <taxon>Eukaryota</taxon>
        <taxon>Fungi</taxon>
        <taxon>Fungi incertae sedis</taxon>
        <taxon>Mucoromycota</taxon>
        <taxon>Glomeromycotina</taxon>
        <taxon>Glomeromycetes</taxon>
        <taxon>Archaeosporales</taxon>
        <taxon>Ambisporaceae</taxon>
        <taxon>Ambispora</taxon>
    </lineage>
</organism>
<protein>
    <submittedName>
        <fullName evidence="1">11134_t:CDS:1</fullName>
    </submittedName>
</protein>
<sequence>EATNLHFSKVRVRILANSEIAESQVNVRKIPKKSGLFSCKVPGMSEVCEVKLVFLQSVGSLRIFLQSAKKLLVSCKELVFL</sequence>
<dbReference type="Proteomes" id="UP000789508">
    <property type="component" value="Unassembled WGS sequence"/>
</dbReference>
<feature type="non-terminal residue" evidence="1">
    <location>
        <position position="81"/>
    </location>
</feature>
<dbReference type="EMBL" id="CAJVPS010024560">
    <property type="protein sequence ID" value="CAG8716685.1"/>
    <property type="molecule type" value="Genomic_DNA"/>
</dbReference>
<keyword evidence="2" id="KW-1185">Reference proteome</keyword>
<proteinExistence type="predicted"/>
<evidence type="ECO:0000313" key="1">
    <source>
        <dbReference type="EMBL" id="CAG8716685.1"/>
    </source>
</evidence>
<evidence type="ECO:0000313" key="2">
    <source>
        <dbReference type="Proteomes" id="UP000789508"/>
    </source>
</evidence>